<dbReference type="SUPFAM" id="SSF51658">
    <property type="entry name" value="Xylose isomerase-like"/>
    <property type="match status" value="1"/>
</dbReference>
<name>A0A6A0AXN8_9ACTN</name>
<evidence type="ECO:0000313" key="2">
    <source>
        <dbReference type="EMBL" id="GFH37398.1"/>
    </source>
</evidence>
<keyword evidence="3" id="KW-1185">Reference proteome</keyword>
<dbReference type="Pfam" id="PF01261">
    <property type="entry name" value="AP_endonuc_2"/>
    <property type="match status" value="1"/>
</dbReference>
<dbReference type="EMBL" id="BLLG01000010">
    <property type="protein sequence ID" value="GFH37398.1"/>
    <property type="molecule type" value="Genomic_DNA"/>
</dbReference>
<dbReference type="InterPro" id="IPR013022">
    <property type="entry name" value="Xyl_isomerase-like_TIM-brl"/>
</dbReference>
<dbReference type="InterPro" id="IPR036237">
    <property type="entry name" value="Xyl_isomerase-like_sf"/>
</dbReference>
<organism evidence="2 3">
    <name type="scientific">Streptomyces pacificus</name>
    <dbReference type="NCBI Taxonomy" id="2705029"/>
    <lineage>
        <taxon>Bacteria</taxon>
        <taxon>Bacillati</taxon>
        <taxon>Actinomycetota</taxon>
        <taxon>Actinomycetes</taxon>
        <taxon>Kitasatosporales</taxon>
        <taxon>Streptomycetaceae</taxon>
        <taxon>Streptomyces</taxon>
    </lineage>
</organism>
<keyword evidence="2" id="KW-0413">Isomerase</keyword>
<dbReference type="PANTHER" id="PTHR12110">
    <property type="entry name" value="HYDROXYPYRUVATE ISOMERASE"/>
    <property type="match status" value="1"/>
</dbReference>
<dbReference type="PANTHER" id="PTHR12110:SF21">
    <property type="entry name" value="XYLOSE ISOMERASE-LIKE TIM BARREL DOMAIN-CONTAINING PROTEIN"/>
    <property type="match status" value="1"/>
</dbReference>
<protein>
    <submittedName>
        <fullName evidence="2">Sugar phosphate isomerase/epimerase</fullName>
    </submittedName>
</protein>
<dbReference type="RefSeq" id="WP_173265171.1">
    <property type="nucleotide sequence ID" value="NZ_BLLG01000010.1"/>
</dbReference>
<comment type="caution">
    <text evidence="2">The sequence shown here is derived from an EMBL/GenBank/DDBJ whole genome shotgun (WGS) entry which is preliminary data.</text>
</comment>
<gene>
    <name evidence="2" type="ORF">SCWH03_36360</name>
</gene>
<accession>A0A6A0AXN8</accession>
<feature type="domain" description="Xylose isomerase-like TIM barrel" evidence="1">
    <location>
        <begin position="21"/>
        <end position="316"/>
    </location>
</feature>
<dbReference type="Proteomes" id="UP000484988">
    <property type="component" value="Unassembled WGS sequence"/>
</dbReference>
<evidence type="ECO:0000313" key="3">
    <source>
        <dbReference type="Proteomes" id="UP000484988"/>
    </source>
</evidence>
<dbReference type="InterPro" id="IPR050312">
    <property type="entry name" value="IolE/XylAMocC-like"/>
</dbReference>
<dbReference type="GO" id="GO:0016853">
    <property type="term" value="F:isomerase activity"/>
    <property type="evidence" value="ECO:0007669"/>
    <property type="project" value="UniProtKB-KW"/>
</dbReference>
<dbReference type="AlphaFoldDB" id="A0A6A0AXN8"/>
<dbReference type="Gene3D" id="3.20.20.150">
    <property type="entry name" value="Divalent-metal-dependent TIM barrel enzymes"/>
    <property type="match status" value="1"/>
</dbReference>
<proteinExistence type="predicted"/>
<sequence length="336" mass="36926">MKLGAYTACLHDRSLPECLPLLADLGLTSIEINSGGNLPTPHINVDALLASEQARKEYLKRINDAGLELTALNVNCNALHPDLGVSTPHTHDLHASIELAGRLGVRNVVTMSGQPGAHAGALAPAWMVTPWNSAATEVLEYQWDEVAVPFWRDIEDRARRFDVRICIEMHPHNLVYNPATLFRLIERTDSTHIGAEMDPSHLFWQGMEPIEAIKHLGDRVFNAAAKDTRINEENCRINGVLDDRFTAPDLDAPGTICVGGRYVLNHFPEQPSWNFVAVGRGHDDAYWTGFLQALRSVNPTIAVNIEHEDDEMGGVEGLTFAAEHLTAAAAALAQKE</sequence>
<evidence type="ECO:0000259" key="1">
    <source>
        <dbReference type="Pfam" id="PF01261"/>
    </source>
</evidence>
<reference evidence="2 3" key="1">
    <citation type="submission" date="2020-02" db="EMBL/GenBank/DDBJ databases">
        <title>Whole Genome Shotgun Sequence of Streptomyces sp. strain CWH03.</title>
        <authorList>
            <person name="Dohra H."/>
            <person name="Kodani S."/>
            <person name="Yamamura H."/>
        </authorList>
    </citation>
    <scope>NUCLEOTIDE SEQUENCE [LARGE SCALE GENOMIC DNA]</scope>
    <source>
        <strain evidence="2 3">CWH03</strain>
    </source>
</reference>